<protein>
    <submittedName>
        <fullName evidence="3">Mce related protein</fullName>
    </submittedName>
</protein>
<dbReference type="OrthoDB" id="260338at2"/>
<evidence type="ECO:0000313" key="4">
    <source>
        <dbReference type="Proteomes" id="UP000319383"/>
    </source>
</evidence>
<dbReference type="RefSeq" id="WP_145376418.1">
    <property type="nucleotide sequence ID" value="NZ_CP036270.1"/>
</dbReference>
<dbReference type="EMBL" id="CP036276">
    <property type="protein sequence ID" value="QDU44088.1"/>
    <property type="molecule type" value="Genomic_DNA"/>
</dbReference>
<dbReference type="AlphaFoldDB" id="A0A517ZNP8"/>
<dbReference type="InterPro" id="IPR052336">
    <property type="entry name" value="MlaD_Phospholipid_Transporter"/>
</dbReference>
<dbReference type="Proteomes" id="UP000319383">
    <property type="component" value="Chromosome"/>
</dbReference>
<organism evidence="3 4">
    <name type="scientific">Symmachiella dynata</name>
    <dbReference type="NCBI Taxonomy" id="2527995"/>
    <lineage>
        <taxon>Bacteria</taxon>
        <taxon>Pseudomonadati</taxon>
        <taxon>Planctomycetota</taxon>
        <taxon>Planctomycetia</taxon>
        <taxon>Planctomycetales</taxon>
        <taxon>Planctomycetaceae</taxon>
        <taxon>Symmachiella</taxon>
    </lineage>
</organism>
<accession>A0A517ZNP8</accession>
<proteinExistence type="predicted"/>
<evidence type="ECO:0000259" key="2">
    <source>
        <dbReference type="Pfam" id="PF02470"/>
    </source>
</evidence>
<evidence type="ECO:0000256" key="1">
    <source>
        <dbReference type="SAM" id="Phobius"/>
    </source>
</evidence>
<gene>
    <name evidence="3" type="ORF">Mal52_25660</name>
</gene>
<reference evidence="3 4" key="1">
    <citation type="submission" date="2019-02" db="EMBL/GenBank/DDBJ databases">
        <title>Deep-cultivation of Planctomycetes and their phenomic and genomic characterization uncovers novel biology.</title>
        <authorList>
            <person name="Wiegand S."/>
            <person name="Jogler M."/>
            <person name="Boedeker C."/>
            <person name="Pinto D."/>
            <person name="Vollmers J."/>
            <person name="Rivas-Marin E."/>
            <person name="Kohn T."/>
            <person name="Peeters S.H."/>
            <person name="Heuer A."/>
            <person name="Rast P."/>
            <person name="Oberbeckmann S."/>
            <person name="Bunk B."/>
            <person name="Jeske O."/>
            <person name="Meyerdierks A."/>
            <person name="Storesund J.E."/>
            <person name="Kallscheuer N."/>
            <person name="Luecker S."/>
            <person name="Lage O.M."/>
            <person name="Pohl T."/>
            <person name="Merkel B.J."/>
            <person name="Hornburger P."/>
            <person name="Mueller R.-W."/>
            <person name="Bruemmer F."/>
            <person name="Labrenz M."/>
            <person name="Spormann A.M."/>
            <person name="Op den Camp H."/>
            <person name="Overmann J."/>
            <person name="Amann R."/>
            <person name="Jetten M.S.M."/>
            <person name="Mascher T."/>
            <person name="Medema M.H."/>
            <person name="Devos D.P."/>
            <person name="Kaster A.-K."/>
            <person name="Ovreas L."/>
            <person name="Rohde M."/>
            <person name="Galperin M.Y."/>
            <person name="Jogler C."/>
        </authorList>
    </citation>
    <scope>NUCLEOTIDE SEQUENCE [LARGE SCALE GENOMIC DNA]</scope>
    <source>
        <strain evidence="3 4">Mal52</strain>
    </source>
</reference>
<keyword evidence="4" id="KW-1185">Reference proteome</keyword>
<dbReference type="Pfam" id="PF02470">
    <property type="entry name" value="MlaD"/>
    <property type="match status" value="1"/>
</dbReference>
<keyword evidence="1" id="KW-0812">Transmembrane</keyword>
<keyword evidence="1" id="KW-0472">Membrane</keyword>
<dbReference type="InterPro" id="IPR003399">
    <property type="entry name" value="Mce/MlaD"/>
</dbReference>
<sequence>MTERQLQFRVGLFVVTALVVATALMFTFGEMRRLFQKSYTLAVRFDDAPGVQELTPVRKNGITIGQVGSVTFDEKRGGVTVTIEVNEQYRLRRDSQARLTQSLLGDASIEFTPGKSPHYYKPGDVLVGEPAVDVMKIVERLEETMGKTMESFEATSAEWRKVGENVNNLVDTNRGNIETVVERAAESLHQFTITLNNANQIVGNPENQRNIERAVAALPTMVEETRDAIAAVKMAVGRADENLENLSHVTRPLALRSHKIVMSLDSSVVKLDKLMSELNQFAQMANSEDGSLKKFVADPELYDNLNHTAQLMSVMLRNLEPAMRDLRVFADKIARHPEKIGIGGALKGSSGLK</sequence>
<dbReference type="PANTHER" id="PTHR33371:SF4">
    <property type="entry name" value="INTERMEMBRANE PHOSPHOLIPID TRANSPORT SYSTEM BINDING PROTEIN MLAD"/>
    <property type="match status" value="1"/>
</dbReference>
<evidence type="ECO:0000313" key="3">
    <source>
        <dbReference type="EMBL" id="QDU44088.1"/>
    </source>
</evidence>
<dbReference type="PANTHER" id="PTHR33371">
    <property type="entry name" value="INTERMEMBRANE PHOSPHOLIPID TRANSPORT SYSTEM BINDING PROTEIN MLAD-RELATED"/>
    <property type="match status" value="1"/>
</dbReference>
<feature type="transmembrane region" description="Helical" evidence="1">
    <location>
        <begin position="6"/>
        <end position="28"/>
    </location>
</feature>
<feature type="domain" description="Mce/MlaD" evidence="2">
    <location>
        <begin position="38"/>
        <end position="114"/>
    </location>
</feature>
<name>A0A517ZNP8_9PLAN</name>
<dbReference type="KEGG" id="sdyn:Mal52_25660"/>
<keyword evidence="1" id="KW-1133">Transmembrane helix</keyword>